<dbReference type="Gene3D" id="1.10.12.10">
    <property type="entry name" value="Lyase 2-enoyl-coa Hydratase, Chain A, domain 2"/>
    <property type="match status" value="1"/>
</dbReference>
<dbReference type="PANTHER" id="PTHR11941:SF133">
    <property type="entry name" value="1,2-EPOXYPHENYLACETYL-COA ISOMERASE"/>
    <property type="match status" value="1"/>
</dbReference>
<dbReference type="PANTHER" id="PTHR11941">
    <property type="entry name" value="ENOYL-COA HYDRATASE-RELATED"/>
    <property type="match status" value="1"/>
</dbReference>
<accession>A0ABN1MF70</accession>
<organism evidence="4 5">
    <name type="scientific">Gangjinia marincola</name>
    <dbReference type="NCBI Taxonomy" id="578463"/>
    <lineage>
        <taxon>Bacteria</taxon>
        <taxon>Pseudomonadati</taxon>
        <taxon>Bacteroidota</taxon>
        <taxon>Flavobacteriia</taxon>
        <taxon>Flavobacteriales</taxon>
        <taxon>Flavobacteriaceae</taxon>
        <taxon>Gangjinia</taxon>
    </lineage>
</organism>
<dbReference type="SUPFAM" id="SSF52096">
    <property type="entry name" value="ClpP/crotonase"/>
    <property type="match status" value="1"/>
</dbReference>
<proteinExistence type="inferred from homology"/>
<comment type="caution">
    <text evidence="4">The sequence shown here is derived from an EMBL/GenBank/DDBJ whole genome shotgun (WGS) entry which is preliminary data.</text>
</comment>
<dbReference type="InterPro" id="IPR001753">
    <property type="entry name" value="Enoyl-CoA_hydra/iso"/>
</dbReference>
<dbReference type="EMBL" id="BAAAFG010000002">
    <property type="protein sequence ID" value="GAA0871390.1"/>
    <property type="molecule type" value="Genomic_DNA"/>
</dbReference>
<keyword evidence="5" id="KW-1185">Reference proteome</keyword>
<comment type="similarity">
    <text evidence="1 3">Belongs to the enoyl-CoA hydratase/isomerase family.</text>
</comment>
<name>A0ABN1MF70_9FLAO</name>
<dbReference type="Pfam" id="PF00378">
    <property type="entry name" value="ECH_1"/>
    <property type="match status" value="1"/>
</dbReference>
<dbReference type="Proteomes" id="UP001500507">
    <property type="component" value="Unassembled WGS sequence"/>
</dbReference>
<evidence type="ECO:0000256" key="3">
    <source>
        <dbReference type="RuleBase" id="RU003707"/>
    </source>
</evidence>
<dbReference type="Gene3D" id="3.90.226.10">
    <property type="entry name" value="2-enoyl-CoA Hydratase, Chain A, domain 1"/>
    <property type="match status" value="1"/>
</dbReference>
<dbReference type="PROSITE" id="PS00166">
    <property type="entry name" value="ENOYL_COA_HYDRATASE"/>
    <property type="match status" value="1"/>
</dbReference>
<keyword evidence="4" id="KW-0413">Isomerase</keyword>
<evidence type="ECO:0000313" key="5">
    <source>
        <dbReference type="Proteomes" id="UP001500507"/>
    </source>
</evidence>
<gene>
    <name evidence="4" type="primary">paaG</name>
    <name evidence="4" type="ORF">GCM10009117_05360</name>
</gene>
<protein>
    <submittedName>
        <fullName evidence="4">2-(1,2-epoxy-1,2-dihydrophenyl)acetyl-CoA isomerase PaaG</fullName>
    </submittedName>
</protein>
<dbReference type="CDD" id="cd06558">
    <property type="entry name" value="crotonase-like"/>
    <property type="match status" value="1"/>
</dbReference>
<reference evidence="4 5" key="1">
    <citation type="journal article" date="2019" name="Int. J. Syst. Evol. Microbiol.">
        <title>The Global Catalogue of Microorganisms (GCM) 10K type strain sequencing project: providing services to taxonomists for standard genome sequencing and annotation.</title>
        <authorList>
            <consortium name="The Broad Institute Genomics Platform"/>
            <consortium name="The Broad Institute Genome Sequencing Center for Infectious Disease"/>
            <person name="Wu L."/>
            <person name="Ma J."/>
        </authorList>
    </citation>
    <scope>NUCLEOTIDE SEQUENCE [LARGE SCALE GENOMIC DNA]</scope>
    <source>
        <strain evidence="4 5">JCM 16082</strain>
    </source>
</reference>
<keyword evidence="2" id="KW-0456">Lyase</keyword>
<dbReference type="GO" id="GO:0016853">
    <property type="term" value="F:isomerase activity"/>
    <property type="evidence" value="ECO:0007669"/>
    <property type="project" value="UniProtKB-KW"/>
</dbReference>
<dbReference type="InterPro" id="IPR029045">
    <property type="entry name" value="ClpP/crotonase-like_dom_sf"/>
</dbReference>
<dbReference type="InterPro" id="IPR018376">
    <property type="entry name" value="Enoyl-CoA_hyd/isom_CS"/>
</dbReference>
<dbReference type="RefSeq" id="WP_343763515.1">
    <property type="nucleotide sequence ID" value="NZ_BAAAFG010000002.1"/>
</dbReference>
<sequence>MTESIQLQIEHKVATITLNRPKAFNSFNREMALRVQDVLDQCESDEQVRAIVLTGNGKAFCAGQDLKEVTSPELNPGFKKILEKHYNPIVLRLRAIEKPIIAAVNGVAAGAGANLALACDIVIAHEEASFIQAFSKIGLIPDSAGTFFLPRLIGFQKASALMMLGDKVSAQDAMELGMIYKIASAEAFTEVVQQTALELANMPTKALGLTKRLLNQSMSNTLEKQLDLESKIQIEAAQTKDYEEGVNAFVEKRKPNFIGK</sequence>
<evidence type="ECO:0000313" key="4">
    <source>
        <dbReference type="EMBL" id="GAA0871390.1"/>
    </source>
</evidence>
<evidence type="ECO:0000256" key="2">
    <source>
        <dbReference type="ARBA" id="ARBA00023239"/>
    </source>
</evidence>
<dbReference type="InterPro" id="IPR014748">
    <property type="entry name" value="Enoyl-CoA_hydra_C"/>
</dbReference>
<evidence type="ECO:0000256" key="1">
    <source>
        <dbReference type="ARBA" id="ARBA00005254"/>
    </source>
</evidence>